<evidence type="ECO:0000256" key="4">
    <source>
        <dbReference type="ARBA" id="ARBA00022989"/>
    </source>
</evidence>
<feature type="transmembrane region" description="Helical" evidence="6">
    <location>
        <begin position="126"/>
        <end position="143"/>
    </location>
</feature>
<dbReference type="GO" id="GO:0015648">
    <property type="term" value="F:lipid-linked peptidoglycan transporter activity"/>
    <property type="evidence" value="ECO:0007669"/>
    <property type="project" value="TreeGrafter"/>
</dbReference>
<feature type="transmembrane region" description="Helical" evidence="6">
    <location>
        <begin position="176"/>
        <end position="192"/>
    </location>
</feature>
<dbReference type="InterPro" id="IPR001182">
    <property type="entry name" value="FtsW/RodA"/>
</dbReference>
<sequence>MENRRRRQIDNRIDYGVILPVFLLCLIGLLALYIAYSHSGTGENVLSKVAQQGIWMAIGVFAVFITIHFSNKMLWLLTPIFYGVGLIINILPRFFFSPALLERTGSYNWIVIGNKQLFQPSELLKLAYILVLAYVITQHNAYYTHRVMRSDVWLILKMSALTAPMAVLLLFVQNDFGTFLVFVAIFLGMLLLTGISWKILVPLYTVVISSGALGLFLVTNDVGREFLRKFGVQSYKFARIDTWLDPWKYSSGNGYQQARGLLAIGSGGLTGKGFNVSQVHVPVRESDMIFTVIGEDFGFIGSTFVILLYFILIYRMVRVTFESNNEFYTYISTGIIMMILFHVLENIGANIGLLPLTGIPLPFISQGGTSLVGNMIGIGLILSMKYHQKPDFEEWKESRSRRRV</sequence>
<keyword evidence="4 6" id="KW-1133">Transmembrane helix</keyword>
<dbReference type="OrthoDB" id="9768187at2"/>
<dbReference type="PANTHER" id="PTHR30474:SF1">
    <property type="entry name" value="PEPTIDOGLYCAN GLYCOSYLTRANSFERASE MRDB"/>
    <property type="match status" value="1"/>
</dbReference>
<dbReference type="GO" id="GO:0032153">
    <property type="term" value="C:cell division site"/>
    <property type="evidence" value="ECO:0007669"/>
    <property type="project" value="TreeGrafter"/>
</dbReference>
<dbReference type="GO" id="GO:0051301">
    <property type="term" value="P:cell division"/>
    <property type="evidence" value="ECO:0007669"/>
    <property type="project" value="InterPro"/>
</dbReference>
<accession>A0A1T4PI83</accession>
<feature type="transmembrane region" description="Helical" evidence="6">
    <location>
        <begin position="74"/>
        <end position="96"/>
    </location>
</feature>
<dbReference type="PROSITE" id="PS00428">
    <property type="entry name" value="FTSW_RODA_SPOVE"/>
    <property type="match status" value="1"/>
</dbReference>
<keyword evidence="2 6" id="KW-0812">Transmembrane</keyword>
<dbReference type="STRING" id="263852.SAMN02745116_01805"/>
<feature type="transmembrane region" description="Helical" evidence="6">
    <location>
        <begin position="364"/>
        <end position="382"/>
    </location>
</feature>
<protein>
    <submittedName>
        <fullName evidence="7">Rod shape determining protein RodA</fullName>
    </submittedName>
</protein>
<dbReference type="GO" id="GO:0005886">
    <property type="term" value="C:plasma membrane"/>
    <property type="evidence" value="ECO:0007669"/>
    <property type="project" value="TreeGrafter"/>
</dbReference>
<feature type="transmembrane region" description="Helical" evidence="6">
    <location>
        <begin position="12"/>
        <end position="37"/>
    </location>
</feature>
<dbReference type="AlphaFoldDB" id="A0A1T4PI83"/>
<evidence type="ECO:0000256" key="3">
    <source>
        <dbReference type="ARBA" id="ARBA00022960"/>
    </source>
</evidence>
<evidence type="ECO:0000256" key="1">
    <source>
        <dbReference type="ARBA" id="ARBA00004141"/>
    </source>
</evidence>
<dbReference type="GO" id="GO:0008360">
    <property type="term" value="P:regulation of cell shape"/>
    <property type="evidence" value="ECO:0007669"/>
    <property type="project" value="UniProtKB-KW"/>
</dbReference>
<dbReference type="PANTHER" id="PTHR30474">
    <property type="entry name" value="CELL CYCLE PROTEIN"/>
    <property type="match status" value="1"/>
</dbReference>
<reference evidence="7 8" key="1">
    <citation type="submission" date="2017-02" db="EMBL/GenBank/DDBJ databases">
        <authorList>
            <person name="Peterson S.W."/>
        </authorList>
    </citation>
    <scope>NUCLEOTIDE SEQUENCE [LARGE SCALE GENOMIC DNA]</scope>
    <source>
        <strain evidence="7 8">ATCC BAA-1030</strain>
    </source>
</reference>
<feature type="transmembrane region" description="Helical" evidence="6">
    <location>
        <begin position="152"/>
        <end position="170"/>
    </location>
</feature>
<dbReference type="Pfam" id="PF01098">
    <property type="entry name" value="FTSW_RODA_SPOVE"/>
    <property type="match status" value="1"/>
</dbReference>
<dbReference type="InterPro" id="IPR018365">
    <property type="entry name" value="Cell_cycle_FtsW-rel_CS"/>
</dbReference>
<evidence type="ECO:0000313" key="7">
    <source>
        <dbReference type="EMBL" id="SJZ91270.1"/>
    </source>
</evidence>
<feature type="transmembrane region" description="Helical" evidence="6">
    <location>
        <begin position="49"/>
        <end position="67"/>
    </location>
</feature>
<evidence type="ECO:0000313" key="8">
    <source>
        <dbReference type="Proteomes" id="UP000190328"/>
    </source>
</evidence>
<evidence type="ECO:0000256" key="5">
    <source>
        <dbReference type="ARBA" id="ARBA00023136"/>
    </source>
</evidence>
<gene>
    <name evidence="7" type="ORF">SAMN02745116_01805</name>
</gene>
<keyword evidence="8" id="KW-1185">Reference proteome</keyword>
<comment type="subcellular location">
    <subcellularLocation>
        <location evidence="1">Membrane</location>
        <topology evidence="1">Multi-pass membrane protein</topology>
    </subcellularLocation>
</comment>
<organism evidence="7 8">
    <name type="scientific">Pilibacter termitis</name>
    <dbReference type="NCBI Taxonomy" id="263852"/>
    <lineage>
        <taxon>Bacteria</taxon>
        <taxon>Bacillati</taxon>
        <taxon>Bacillota</taxon>
        <taxon>Bacilli</taxon>
        <taxon>Lactobacillales</taxon>
        <taxon>Enterococcaceae</taxon>
        <taxon>Pilibacter</taxon>
    </lineage>
</organism>
<evidence type="ECO:0000256" key="2">
    <source>
        <dbReference type="ARBA" id="ARBA00022692"/>
    </source>
</evidence>
<feature type="transmembrane region" description="Helical" evidence="6">
    <location>
        <begin position="327"/>
        <end position="344"/>
    </location>
</feature>
<keyword evidence="3" id="KW-0133">Cell shape</keyword>
<dbReference type="EMBL" id="FUXI01000021">
    <property type="protein sequence ID" value="SJZ91270.1"/>
    <property type="molecule type" value="Genomic_DNA"/>
</dbReference>
<dbReference type="Proteomes" id="UP000190328">
    <property type="component" value="Unassembled WGS sequence"/>
</dbReference>
<feature type="transmembrane region" description="Helical" evidence="6">
    <location>
        <begin position="199"/>
        <end position="218"/>
    </location>
</feature>
<dbReference type="RefSeq" id="WP_078807734.1">
    <property type="nucleotide sequence ID" value="NZ_FUXI01000021.1"/>
</dbReference>
<evidence type="ECO:0000256" key="6">
    <source>
        <dbReference type="SAM" id="Phobius"/>
    </source>
</evidence>
<keyword evidence="5 6" id="KW-0472">Membrane</keyword>
<name>A0A1T4PI83_9ENTE</name>
<feature type="transmembrane region" description="Helical" evidence="6">
    <location>
        <begin position="297"/>
        <end position="315"/>
    </location>
</feature>
<proteinExistence type="predicted"/>